<evidence type="ECO:0000313" key="2">
    <source>
        <dbReference type="EMBL" id="OOM58784.1"/>
    </source>
</evidence>
<dbReference type="InterPro" id="IPR012902">
    <property type="entry name" value="N_methyl_site"/>
</dbReference>
<proteinExistence type="predicted"/>
<feature type="transmembrane region" description="Helical" evidence="1">
    <location>
        <begin position="12"/>
        <end position="37"/>
    </location>
</feature>
<dbReference type="InterPro" id="IPR045584">
    <property type="entry name" value="Pilin-like"/>
</dbReference>
<sequence length="325" mass="36939">MGRNCIKKKGFTLLEVIISMTIISILSVGIYTGYMIMIRETKDGQAKQEAALEGKKVAEALEAADFKIGGDSITVGNMIFNKNQATYVRYLNKDYKDTEDDRTLVTKDTARYIESVTFSSAVAKTATTSDAVTLNTNTGLNSKANKIYISREKDLQDYKDYISYWKYDESKNYNPQTDDKKKNISLLDSSEMQLSMYLTRIDSSNENINVIDYTGKNLIKEQRKISDNIVINFSNYKNADGTLPSNENIEINVYNETSSAANIYLEKQMNLNVDLEKRKGEVNLYNNRAENVSQDDMGTLYNIEISITDNKSDNLFTGYYKKNIH</sequence>
<keyword evidence="1" id="KW-0472">Membrane</keyword>
<keyword evidence="1" id="KW-0812">Transmembrane</keyword>
<dbReference type="RefSeq" id="WP_173715026.1">
    <property type="nucleotide sequence ID" value="NZ_JABTAE010000001.1"/>
</dbReference>
<dbReference type="NCBIfam" id="TIGR02532">
    <property type="entry name" value="IV_pilin_GFxxxE"/>
    <property type="match status" value="1"/>
</dbReference>
<dbReference type="AlphaFoldDB" id="A0A1S8S007"/>
<gene>
    <name evidence="2" type="ORF">CLBCK_38200</name>
</gene>
<comment type="caution">
    <text evidence="2">The sequence shown here is derived from an EMBL/GenBank/DDBJ whole genome shotgun (WGS) entry which is preliminary data.</text>
</comment>
<accession>A0A1S8S007</accession>
<dbReference type="Pfam" id="PF07963">
    <property type="entry name" value="N_methyl"/>
    <property type="match status" value="1"/>
</dbReference>
<evidence type="ECO:0000256" key="1">
    <source>
        <dbReference type="SAM" id="Phobius"/>
    </source>
</evidence>
<dbReference type="EMBL" id="LZZI01000090">
    <property type="protein sequence ID" value="OOM58784.1"/>
    <property type="molecule type" value="Genomic_DNA"/>
</dbReference>
<evidence type="ECO:0000313" key="3">
    <source>
        <dbReference type="Proteomes" id="UP000190973"/>
    </source>
</evidence>
<evidence type="ECO:0008006" key="4">
    <source>
        <dbReference type="Google" id="ProtNLM"/>
    </source>
</evidence>
<protein>
    <recommendedName>
        <fullName evidence="4">Prepilin-type N-terminal cleavage/methylation domain-containing protein</fullName>
    </recommendedName>
</protein>
<reference evidence="2 3" key="1">
    <citation type="submission" date="2016-05" db="EMBL/GenBank/DDBJ databases">
        <title>Microbial solvent formation.</title>
        <authorList>
            <person name="Poehlein A."/>
            <person name="Montoya Solano J.D."/>
            <person name="Flitsch S."/>
            <person name="Krabben P."/>
            <person name="Duerre P."/>
            <person name="Daniel R."/>
        </authorList>
    </citation>
    <scope>NUCLEOTIDE SEQUENCE [LARGE SCALE GENOMIC DNA]</scope>
    <source>
        <strain evidence="2 3">DSM 53</strain>
    </source>
</reference>
<organism evidence="2 3">
    <name type="scientific">Clostridium beijerinckii</name>
    <name type="common">Clostridium MP</name>
    <dbReference type="NCBI Taxonomy" id="1520"/>
    <lineage>
        <taxon>Bacteria</taxon>
        <taxon>Bacillati</taxon>
        <taxon>Bacillota</taxon>
        <taxon>Clostridia</taxon>
        <taxon>Eubacteriales</taxon>
        <taxon>Clostridiaceae</taxon>
        <taxon>Clostridium</taxon>
    </lineage>
</organism>
<dbReference type="Proteomes" id="UP000190973">
    <property type="component" value="Unassembled WGS sequence"/>
</dbReference>
<dbReference type="PROSITE" id="PS00409">
    <property type="entry name" value="PROKAR_NTER_METHYL"/>
    <property type="match status" value="1"/>
</dbReference>
<name>A0A1S8S007_CLOBE</name>
<keyword evidence="1" id="KW-1133">Transmembrane helix</keyword>
<dbReference type="SUPFAM" id="SSF54523">
    <property type="entry name" value="Pili subunits"/>
    <property type="match status" value="1"/>
</dbReference>